<dbReference type="AlphaFoldDB" id="A0A0A0BD11"/>
<sequence>MANELNIKGPHAPTEGRAARRLHQAIELGHLEDLTGILVRGGPRYLVTFMTSQTGGRLRSATVVSVTNQSKQTNRVTVSWFQGFSDDSSPVGQSTFSIPPDFTVDFATRSLPSEVTVTNSVPAPELTFDEGRGLVSSMYPEIGVSARVYYARGDDDLDLVAVTDSKVVRIDQGNAGD</sequence>
<gene>
    <name evidence="1" type="ORF">Q760_08635</name>
</gene>
<evidence type="ECO:0000313" key="2">
    <source>
        <dbReference type="Proteomes" id="UP000029833"/>
    </source>
</evidence>
<proteinExistence type="predicted"/>
<dbReference type="STRING" id="1408250.Q760_08635"/>
<name>A0A0A0BD11_9CELL</name>
<protein>
    <submittedName>
        <fullName evidence="1">Uncharacterized protein</fullName>
    </submittedName>
</protein>
<keyword evidence="2" id="KW-1185">Reference proteome</keyword>
<evidence type="ECO:0000313" key="1">
    <source>
        <dbReference type="EMBL" id="KGM03231.1"/>
    </source>
</evidence>
<accession>A0A0A0BD11</accession>
<organism evidence="1 2">
    <name type="scientific">Cellulomonas cellasea DSM 20118</name>
    <dbReference type="NCBI Taxonomy" id="1408250"/>
    <lineage>
        <taxon>Bacteria</taxon>
        <taxon>Bacillati</taxon>
        <taxon>Actinomycetota</taxon>
        <taxon>Actinomycetes</taxon>
        <taxon>Micrococcales</taxon>
        <taxon>Cellulomonadaceae</taxon>
        <taxon>Cellulomonas</taxon>
    </lineage>
</organism>
<dbReference type="OrthoDB" id="3314528at2"/>
<dbReference type="EMBL" id="AXNT01000021">
    <property type="protein sequence ID" value="KGM03231.1"/>
    <property type="molecule type" value="Genomic_DNA"/>
</dbReference>
<reference evidence="1 2" key="1">
    <citation type="submission" date="2013-10" db="EMBL/GenBank/DDBJ databases">
        <authorList>
            <person name="Wang G."/>
            <person name="Zhuang W."/>
        </authorList>
    </citation>
    <scope>NUCLEOTIDE SEQUENCE [LARGE SCALE GENOMIC DNA]</scope>
    <source>
        <strain evidence="1 2">DSM 20118</strain>
    </source>
</reference>
<dbReference type="RefSeq" id="WP_034626355.1">
    <property type="nucleotide sequence ID" value="NZ_AXNT01000021.1"/>
</dbReference>
<dbReference type="Proteomes" id="UP000029833">
    <property type="component" value="Unassembled WGS sequence"/>
</dbReference>
<comment type="caution">
    <text evidence="1">The sequence shown here is derived from an EMBL/GenBank/DDBJ whole genome shotgun (WGS) entry which is preliminary data.</text>
</comment>